<dbReference type="OrthoDB" id="56768at2"/>
<evidence type="ECO:0000313" key="1">
    <source>
        <dbReference type="EMBL" id="KXB62867.1"/>
    </source>
</evidence>
<protein>
    <recommendedName>
        <fullName evidence="3">Toxin-antitoxin system, antitoxin component, ribbon-helix-helix domain protein</fullName>
    </recommendedName>
</protein>
<dbReference type="PATRIC" id="fig|1379.3.peg.327"/>
<dbReference type="EMBL" id="LSDC01000020">
    <property type="protein sequence ID" value="KXB62867.1"/>
    <property type="molecule type" value="Genomic_DNA"/>
</dbReference>
<gene>
    <name evidence="1" type="ORF">HMPREF3186_00331</name>
</gene>
<dbReference type="Proteomes" id="UP000070355">
    <property type="component" value="Unassembled WGS sequence"/>
</dbReference>
<comment type="caution">
    <text evidence="1">The sequence shown here is derived from an EMBL/GenBank/DDBJ whole genome shotgun (WGS) entry which is preliminary data.</text>
</comment>
<dbReference type="AlphaFoldDB" id="A0A134A573"/>
<accession>A0A134A573</accession>
<name>A0A134A573_9BACL</name>
<evidence type="ECO:0000313" key="2">
    <source>
        <dbReference type="Proteomes" id="UP000070355"/>
    </source>
</evidence>
<organism evidence="1 2">
    <name type="scientific">Gemella haemolysans</name>
    <dbReference type="NCBI Taxonomy" id="1379"/>
    <lineage>
        <taxon>Bacteria</taxon>
        <taxon>Bacillati</taxon>
        <taxon>Bacillota</taxon>
        <taxon>Bacilli</taxon>
        <taxon>Bacillales</taxon>
        <taxon>Gemellaceae</taxon>
        <taxon>Gemella</taxon>
    </lineage>
</organism>
<proteinExistence type="predicted"/>
<reference evidence="2" key="1">
    <citation type="submission" date="2016-01" db="EMBL/GenBank/DDBJ databases">
        <authorList>
            <person name="Mitreva M."/>
            <person name="Pepin K.H."/>
            <person name="Mihindukulasuriya K.A."/>
            <person name="Fulton R."/>
            <person name="Fronick C."/>
            <person name="O'Laughlin M."/>
            <person name="Miner T."/>
            <person name="Herter B."/>
            <person name="Rosa B.A."/>
            <person name="Cordes M."/>
            <person name="Tomlinson C."/>
            <person name="Wollam A."/>
            <person name="Palsikar V.B."/>
            <person name="Mardis E.R."/>
            <person name="Wilson R.K."/>
        </authorList>
    </citation>
    <scope>NUCLEOTIDE SEQUENCE [LARGE SCALE GENOMIC DNA]</scope>
    <source>
        <strain evidence="2">DNF01167</strain>
    </source>
</reference>
<sequence>MNENSPKQYDIECLEDIHDLIIMNEYEERKANNEVEYITFEEMKEVLDI</sequence>
<dbReference type="RefSeq" id="WP_156438952.1">
    <property type="nucleotide sequence ID" value="NZ_KQ959927.1"/>
</dbReference>
<evidence type="ECO:0008006" key="3">
    <source>
        <dbReference type="Google" id="ProtNLM"/>
    </source>
</evidence>